<organism evidence="2 3">
    <name type="scientific">Kingella pumchi</name>
    <dbReference type="NCBI Taxonomy" id="2779506"/>
    <lineage>
        <taxon>Bacteria</taxon>
        <taxon>Pseudomonadati</taxon>
        <taxon>Pseudomonadota</taxon>
        <taxon>Betaproteobacteria</taxon>
        <taxon>Neisseriales</taxon>
        <taxon>Neisseriaceae</taxon>
        <taxon>Kingella</taxon>
    </lineage>
</organism>
<dbReference type="Gene3D" id="3.30.1330.40">
    <property type="entry name" value="RutC-like"/>
    <property type="match status" value="3"/>
</dbReference>
<protein>
    <submittedName>
        <fullName evidence="2">Endoribonuclease L-PSP</fullName>
    </submittedName>
</protein>
<name>A0ABS9NL83_9NEIS</name>
<gene>
    <name evidence="2" type="ORF">MB824_03525</name>
</gene>
<dbReference type="PANTHER" id="PTHR11803">
    <property type="entry name" value="2-IMINOBUTANOATE/2-IMINOPROPANOATE DEAMINASE RIDA"/>
    <property type="match status" value="1"/>
</dbReference>
<dbReference type="RefSeq" id="WP_238746024.1">
    <property type="nucleotide sequence ID" value="NZ_JAKOOW010000014.1"/>
</dbReference>
<dbReference type="EMBL" id="JAKOOW010000014">
    <property type="protein sequence ID" value="MCG6503567.1"/>
    <property type="molecule type" value="Genomic_DNA"/>
</dbReference>
<dbReference type="PANTHER" id="PTHR11803:SF58">
    <property type="entry name" value="PROTEIN HMF1-RELATED"/>
    <property type="match status" value="1"/>
</dbReference>
<dbReference type="InterPro" id="IPR006175">
    <property type="entry name" value="YjgF/YER057c/UK114"/>
</dbReference>
<reference evidence="2 3" key="1">
    <citation type="submission" date="2022-02" db="EMBL/GenBank/DDBJ databases">
        <title>Genome sequence data of Kingella unionensis sp. nov. strain CICC 24913 (CCUG 75125).</title>
        <authorList>
            <person name="Xiao M."/>
        </authorList>
    </citation>
    <scope>NUCLEOTIDE SEQUENCE [LARGE SCALE GENOMIC DNA]</scope>
    <source>
        <strain evidence="2 3">CICC 24913</strain>
    </source>
</reference>
<evidence type="ECO:0000313" key="3">
    <source>
        <dbReference type="Proteomes" id="UP001298424"/>
    </source>
</evidence>
<evidence type="ECO:0000313" key="2">
    <source>
        <dbReference type="EMBL" id="MCG6503567.1"/>
    </source>
</evidence>
<dbReference type="SUPFAM" id="SSF55298">
    <property type="entry name" value="YjgF-like"/>
    <property type="match status" value="2"/>
</dbReference>
<evidence type="ECO:0000256" key="1">
    <source>
        <dbReference type="ARBA" id="ARBA00010552"/>
    </source>
</evidence>
<keyword evidence="3" id="KW-1185">Reference proteome</keyword>
<comment type="caution">
    <text evidence="2">The sequence shown here is derived from an EMBL/GenBank/DDBJ whole genome shotgun (WGS) entry which is preliminary data.</text>
</comment>
<dbReference type="InterPro" id="IPR035959">
    <property type="entry name" value="RutC-like_sf"/>
</dbReference>
<accession>A0ABS9NL83</accession>
<comment type="similarity">
    <text evidence="1">Belongs to the RutC family.</text>
</comment>
<dbReference type="CDD" id="cd00448">
    <property type="entry name" value="YjgF_YER057c_UK114_family"/>
    <property type="match status" value="1"/>
</dbReference>
<sequence>MSALPLETYFEADETERFTPYSYAAIVPQRGETYAAQAADIAEQIRRQFKGSGRKIVRQTVFLRDAERLDEVAALFAQNFGDSLPLTAYVAQAPADGSLLTAEIAAVSVADAQVRRISPQLTTVSHNGITFVHTHADAFQNGRAPRENSYADTRAVLEENLALLKQGGARLDQVFRTWFYMGSIVAPDSRAADHEQRYKELNRARTDVFGDTRFLESSLKTQPAFDVYPASTGIGMGGEDIALGTTAILTERRDVYTLPLENPRQTPAFDYARHYSPESPKFARAMAVIYDDTADVYISGTASITASETQHIGNTAKQTEETLLNIATLISADNFAASGFPGYGATLGELASVRAYVKHAADYETVRAVCERQLPGVPVVYTIGDVCRDDLLVELEAVAHIRKAV</sequence>
<proteinExistence type="inferred from homology"/>
<dbReference type="Proteomes" id="UP001298424">
    <property type="component" value="Unassembled WGS sequence"/>
</dbReference>